<evidence type="ECO:0000256" key="4">
    <source>
        <dbReference type="PROSITE-ProRule" id="PRU10141"/>
    </source>
</evidence>
<dbReference type="PROSITE" id="PS00107">
    <property type="entry name" value="PROTEIN_KINASE_ATP"/>
    <property type="match status" value="1"/>
</dbReference>
<dbReference type="AlphaFoldDB" id="A0A0A1UG27"/>
<reference evidence="6 7" key="1">
    <citation type="submission" date="2012-10" db="EMBL/GenBank/DDBJ databases">
        <authorList>
            <person name="Zafar N."/>
            <person name="Inman J."/>
            <person name="Hall N."/>
            <person name="Lorenzi H."/>
            <person name="Caler E."/>
        </authorList>
    </citation>
    <scope>NUCLEOTIDE SEQUENCE [LARGE SCALE GENOMIC DNA]</scope>
    <source>
        <strain evidence="6 7">IP1</strain>
    </source>
</reference>
<gene>
    <name evidence="6" type="ORF">EIN_381410</name>
</gene>
<evidence type="ECO:0000313" key="6">
    <source>
        <dbReference type="EMBL" id="ELP92174.1"/>
    </source>
</evidence>
<sequence>MTVEGKRTLDIESTRLINEMNLTPQSKKTPLKVLYFDVAIQFSKTYQYRIMCFLFEERRFVLLRHNIVKEEYFFTQVSNVSMGDTLQPQVTVLSLTGNVSTLEIVTQSSNDAIQIFQIFYQLSLTPRSKFYNEDFGQDTVKVKMEVPCCRNTNNLWSPRKLVIYNGKFVLYKEGESKPANICPFSARLKFETHVGAILQIDSVIRSYILKFESEEKMKQVVETFNTCFQFTRPQIRLKTRNFTSGKLGLLTTSSREICVKNLLDPDECNEHFFDLMEILKALLKGRKVLEKVRPDIAQEEERRNQMRIGQIQQDFREDDPLIYCEQGNPTDLYTNFVSVGKGGFGEVFKVLSKNGNQAFAVKELKHTITQRASKIGIEISRMSIWNHKNLIKLEKCLMFKGKIYIVMDYCTNGSLKMLIKERGPLELDIIAFLLRGIVEGVRYIHEQGFIHRDIKTANLMLDSNNELKIIDFGLVIRNSALPHNRAGSKSYMAPEVIKQILYNEKVDVWSIGCVAQELLETQPPYKEHGIVKGMFKTVIYGAQGLRDVRKATPQFLEFMEKCFVYDYTKRASCEELLKVCFLLISVINHK</sequence>
<dbReference type="InterPro" id="IPR051931">
    <property type="entry name" value="PAK3-like"/>
</dbReference>
<dbReference type="RefSeq" id="XP_004258945.1">
    <property type="nucleotide sequence ID" value="XM_004258897.1"/>
</dbReference>
<dbReference type="OrthoDB" id="8693905at2759"/>
<evidence type="ECO:0000259" key="5">
    <source>
        <dbReference type="PROSITE" id="PS50011"/>
    </source>
</evidence>
<dbReference type="KEGG" id="eiv:EIN_381410"/>
<dbReference type="PROSITE" id="PS50011">
    <property type="entry name" value="PROTEIN_KINASE_DOM"/>
    <property type="match status" value="1"/>
</dbReference>
<dbReference type="GO" id="GO:0004683">
    <property type="term" value="F:calcium/calmodulin-dependent protein kinase activity"/>
    <property type="evidence" value="ECO:0007669"/>
    <property type="project" value="UniProtKB-EC"/>
</dbReference>
<dbReference type="EMBL" id="KB206395">
    <property type="protein sequence ID" value="ELP92174.1"/>
    <property type="molecule type" value="Genomic_DNA"/>
</dbReference>
<dbReference type="Pfam" id="PF00069">
    <property type="entry name" value="Pkinase"/>
    <property type="match status" value="1"/>
</dbReference>
<dbReference type="SMART" id="SM00220">
    <property type="entry name" value="S_TKc"/>
    <property type="match status" value="1"/>
</dbReference>
<evidence type="ECO:0000256" key="2">
    <source>
        <dbReference type="ARBA" id="ARBA00022741"/>
    </source>
</evidence>
<keyword evidence="7" id="KW-1185">Reference proteome</keyword>
<dbReference type="PANTHER" id="PTHR45832:SF22">
    <property type="entry name" value="SERINE_THREONINE-PROTEIN KINASE SAMKA-RELATED"/>
    <property type="match status" value="1"/>
</dbReference>
<evidence type="ECO:0000256" key="3">
    <source>
        <dbReference type="ARBA" id="ARBA00022840"/>
    </source>
</evidence>
<dbReference type="EC" id="2.7.11.17" evidence="6"/>
<evidence type="ECO:0000313" key="7">
    <source>
        <dbReference type="Proteomes" id="UP000014680"/>
    </source>
</evidence>
<dbReference type="Gene3D" id="1.10.510.10">
    <property type="entry name" value="Transferase(Phosphotransferase) domain 1"/>
    <property type="match status" value="1"/>
</dbReference>
<dbReference type="SUPFAM" id="SSF56112">
    <property type="entry name" value="Protein kinase-like (PK-like)"/>
    <property type="match status" value="1"/>
</dbReference>
<dbReference type="PANTHER" id="PTHR45832">
    <property type="entry name" value="SERINE/THREONINE-PROTEIN KINASE SAMKA-RELATED-RELATED"/>
    <property type="match status" value="1"/>
</dbReference>
<dbReference type="VEuPathDB" id="AmoebaDB:EIN_381410"/>
<evidence type="ECO:0000256" key="1">
    <source>
        <dbReference type="ARBA" id="ARBA00008874"/>
    </source>
</evidence>
<keyword evidence="2 4" id="KW-0547">Nucleotide-binding</keyword>
<proteinExistence type="inferred from homology"/>
<dbReference type="Proteomes" id="UP000014680">
    <property type="component" value="Unassembled WGS sequence"/>
</dbReference>
<accession>A0A0A1UG27</accession>
<dbReference type="GO" id="GO:0005524">
    <property type="term" value="F:ATP binding"/>
    <property type="evidence" value="ECO:0007669"/>
    <property type="project" value="UniProtKB-UniRule"/>
</dbReference>
<name>A0A0A1UG27_ENTIV</name>
<dbReference type="InterPro" id="IPR000719">
    <property type="entry name" value="Prot_kinase_dom"/>
</dbReference>
<dbReference type="GeneID" id="14891180"/>
<keyword evidence="6" id="KW-0723">Serine/threonine-protein kinase</keyword>
<dbReference type="CDD" id="cd05122">
    <property type="entry name" value="PKc_STE"/>
    <property type="match status" value="1"/>
</dbReference>
<dbReference type="InterPro" id="IPR017441">
    <property type="entry name" value="Protein_kinase_ATP_BS"/>
</dbReference>
<feature type="binding site" evidence="4">
    <location>
        <position position="362"/>
    </location>
    <ligand>
        <name>ATP</name>
        <dbReference type="ChEBI" id="CHEBI:30616"/>
    </ligand>
</feature>
<dbReference type="InterPro" id="IPR011009">
    <property type="entry name" value="Kinase-like_dom_sf"/>
</dbReference>
<feature type="domain" description="Protein kinase" evidence="5">
    <location>
        <begin position="333"/>
        <end position="582"/>
    </location>
</feature>
<keyword evidence="6" id="KW-0418">Kinase</keyword>
<keyword evidence="3 4" id="KW-0067">ATP-binding</keyword>
<keyword evidence="6" id="KW-0808">Transferase</keyword>
<dbReference type="PROSITE" id="PS00108">
    <property type="entry name" value="PROTEIN_KINASE_ST"/>
    <property type="match status" value="1"/>
</dbReference>
<organism evidence="6 7">
    <name type="scientific">Entamoeba invadens IP1</name>
    <dbReference type="NCBI Taxonomy" id="370355"/>
    <lineage>
        <taxon>Eukaryota</taxon>
        <taxon>Amoebozoa</taxon>
        <taxon>Evosea</taxon>
        <taxon>Archamoebae</taxon>
        <taxon>Mastigamoebida</taxon>
        <taxon>Entamoebidae</taxon>
        <taxon>Entamoeba</taxon>
    </lineage>
</organism>
<comment type="similarity">
    <text evidence="1">Belongs to the protein kinase superfamily. STE Ser/Thr protein kinase family. STE20 subfamily.</text>
</comment>
<dbReference type="InterPro" id="IPR008271">
    <property type="entry name" value="Ser/Thr_kinase_AS"/>
</dbReference>
<protein>
    <submittedName>
        <fullName evidence="6">Serine/threonine protein kinase, putative</fullName>
        <ecNumber evidence="6">2.7.11.17</ecNumber>
    </submittedName>
</protein>